<proteinExistence type="predicted"/>
<sequence>MTARTRTGTPARPARTRFFRSVVPEPSRSTR</sequence>
<protein>
    <submittedName>
        <fullName evidence="2">Uncharacterized protein</fullName>
    </submittedName>
</protein>
<accession>A0A3N4RNM7</accession>
<comment type="caution">
    <text evidence="2">The sequence shown here is derived from an EMBL/GenBank/DDBJ whole genome shotgun (WGS) entry which is preliminary data.</text>
</comment>
<evidence type="ECO:0000313" key="2">
    <source>
        <dbReference type="EMBL" id="RPE35022.1"/>
    </source>
</evidence>
<dbReference type="EMBL" id="RKQG01000001">
    <property type="protein sequence ID" value="RPE35022.1"/>
    <property type="molecule type" value="Genomic_DNA"/>
</dbReference>
<feature type="region of interest" description="Disordered" evidence="1">
    <location>
        <begin position="1"/>
        <end position="31"/>
    </location>
</feature>
<feature type="compositionally biased region" description="Low complexity" evidence="1">
    <location>
        <begin position="1"/>
        <end position="13"/>
    </location>
</feature>
<name>A0A3N4RNM7_9ACTN</name>
<organism evidence="2 3">
    <name type="scientific">Kitasatospora cineracea</name>
    <dbReference type="NCBI Taxonomy" id="88074"/>
    <lineage>
        <taxon>Bacteria</taxon>
        <taxon>Bacillati</taxon>
        <taxon>Actinomycetota</taxon>
        <taxon>Actinomycetes</taxon>
        <taxon>Kitasatosporales</taxon>
        <taxon>Streptomycetaceae</taxon>
        <taxon>Kitasatospora</taxon>
    </lineage>
</organism>
<dbReference type="AlphaFoldDB" id="A0A3N4RNM7"/>
<keyword evidence="3" id="KW-1185">Reference proteome</keyword>
<evidence type="ECO:0000313" key="3">
    <source>
        <dbReference type="Proteomes" id="UP000266906"/>
    </source>
</evidence>
<reference evidence="2 3" key="1">
    <citation type="submission" date="2018-11" db="EMBL/GenBank/DDBJ databases">
        <title>Sequencing the genomes of 1000 actinobacteria strains.</title>
        <authorList>
            <person name="Klenk H.-P."/>
        </authorList>
    </citation>
    <scope>NUCLEOTIDE SEQUENCE [LARGE SCALE GENOMIC DNA]</scope>
    <source>
        <strain evidence="2 3">DSM 44781</strain>
    </source>
</reference>
<gene>
    <name evidence="2" type="ORF">EDD38_3368</name>
</gene>
<dbReference type="Proteomes" id="UP000266906">
    <property type="component" value="Unassembled WGS sequence"/>
</dbReference>
<evidence type="ECO:0000256" key="1">
    <source>
        <dbReference type="SAM" id="MobiDB-lite"/>
    </source>
</evidence>